<dbReference type="PANTHER" id="PTHR10584">
    <property type="entry name" value="SUGAR KINASE"/>
    <property type="match status" value="1"/>
</dbReference>
<dbReference type="AlphaFoldDB" id="A0A4Y3R4Q4"/>
<keyword evidence="6" id="KW-1185">Reference proteome</keyword>
<dbReference type="EMBL" id="BJMM01000032">
    <property type="protein sequence ID" value="GEB52534.1"/>
    <property type="molecule type" value="Genomic_DNA"/>
</dbReference>
<feature type="compositionally biased region" description="Low complexity" evidence="3">
    <location>
        <begin position="274"/>
        <end position="283"/>
    </location>
</feature>
<evidence type="ECO:0000256" key="3">
    <source>
        <dbReference type="SAM" id="MobiDB-lite"/>
    </source>
</evidence>
<evidence type="ECO:0000313" key="6">
    <source>
        <dbReference type="Proteomes" id="UP000319210"/>
    </source>
</evidence>
<dbReference type="Pfam" id="PF00294">
    <property type="entry name" value="PfkB"/>
    <property type="match status" value="2"/>
</dbReference>
<gene>
    <name evidence="5" type="ORF">SCA03_50850</name>
</gene>
<keyword evidence="1" id="KW-0808">Transferase</keyword>
<dbReference type="PANTHER" id="PTHR10584:SF157">
    <property type="entry name" value="SULFOFRUCTOSE KINASE"/>
    <property type="match status" value="1"/>
</dbReference>
<sequence>MGAPEPPGAPARVLGIGDNVVDRYPDLGVMYPGGNAVNVAVYARRAGAASGYWGVTGDDPAGAVVRGALAAEGVDTRRVRTAPGPNAWAEVGLVGGDRVFKGSDDGVSEFALDEDELAQLSAWDVAHTAYSGSLVDQVPRLAARTRVSFDFSHHWREPWAAGLYPHLFLAAFSASQLDQDAAAGLLEDAVRRGTRWALATRGGAGALLTDGVSWWRQPAAPARTVDTLGAGDAFTGTLLAALAAGGDPGPALARAARAAALACTAHGGFGHGAPLAAQGPGAPEVARAAAGEGPSARRPHGKDR</sequence>
<dbReference type="GO" id="GO:0016301">
    <property type="term" value="F:kinase activity"/>
    <property type="evidence" value="ECO:0007669"/>
    <property type="project" value="UniProtKB-KW"/>
</dbReference>
<reference evidence="5 6" key="1">
    <citation type="submission" date="2019-06" db="EMBL/GenBank/DDBJ databases">
        <title>Whole genome shotgun sequence of Streptomyces cacaoi subsp. cacaoi NBRC 12748.</title>
        <authorList>
            <person name="Hosoyama A."/>
            <person name="Uohara A."/>
            <person name="Ohji S."/>
            <person name="Ichikawa N."/>
        </authorList>
    </citation>
    <scope>NUCLEOTIDE SEQUENCE [LARGE SCALE GENOMIC DNA]</scope>
    <source>
        <strain evidence="5 6">NBRC 12748</strain>
    </source>
</reference>
<accession>A0A4Y3R4Q4</accession>
<evidence type="ECO:0000259" key="4">
    <source>
        <dbReference type="Pfam" id="PF00294"/>
    </source>
</evidence>
<evidence type="ECO:0000256" key="1">
    <source>
        <dbReference type="ARBA" id="ARBA00022679"/>
    </source>
</evidence>
<evidence type="ECO:0000313" key="5">
    <source>
        <dbReference type="EMBL" id="GEB52534.1"/>
    </source>
</evidence>
<name>A0A4Y3R4Q4_STRCI</name>
<dbReference type="SUPFAM" id="SSF53613">
    <property type="entry name" value="Ribokinase-like"/>
    <property type="match status" value="1"/>
</dbReference>
<dbReference type="GO" id="GO:0005829">
    <property type="term" value="C:cytosol"/>
    <property type="evidence" value="ECO:0007669"/>
    <property type="project" value="TreeGrafter"/>
</dbReference>
<evidence type="ECO:0000256" key="2">
    <source>
        <dbReference type="ARBA" id="ARBA00022777"/>
    </source>
</evidence>
<dbReference type="InterPro" id="IPR011611">
    <property type="entry name" value="PfkB_dom"/>
</dbReference>
<keyword evidence="2 5" id="KW-0418">Kinase</keyword>
<feature type="domain" description="Carbohydrate kinase PfkB" evidence="4">
    <location>
        <begin position="176"/>
        <end position="267"/>
    </location>
</feature>
<feature type="region of interest" description="Disordered" evidence="3">
    <location>
        <begin position="274"/>
        <end position="304"/>
    </location>
</feature>
<organism evidence="5 6">
    <name type="scientific">Streptomyces cacaoi</name>
    <dbReference type="NCBI Taxonomy" id="1898"/>
    <lineage>
        <taxon>Bacteria</taxon>
        <taxon>Bacillati</taxon>
        <taxon>Actinomycetota</taxon>
        <taxon>Actinomycetes</taxon>
        <taxon>Kitasatosporales</taxon>
        <taxon>Streptomycetaceae</taxon>
        <taxon>Streptomyces</taxon>
    </lineage>
</organism>
<feature type="domain" description="Carbohydrate kinase PfkB" evidence="4">
    <location>
        <begin position="29"/>
        <end position="139"/>
    </location>
</feature>
<proteinExistence type="predicted"/>
<protein>
    <submittedName>
        <fullName evidence="5">Ribokinase</fullName>
    </submittedName>
</protein>
<dbReference type="OrthoDB" id="9795789at2"/>
<dbReference type="InterPro" id="IPR029056">
    <property type="entry name" value="Ribokinase-like"/>
</dbReference>
<dbReference type="Proteomes" id="UP000319210">
    <property type="component" value="Unassembled WGS sequence"/>
</dbReference>
<comment type="caution">
    <text evidence="5">The sequence shown here is derived from an EMBL/GenBank/DDBJ whole genome shotgun (WGS) entry which is preliminary data.</text>
</comment>
<dbReference type="Gene3D" id="3.40.1190.20">
    <property type="match status" value="1"/>
</dbReference>
<dbReference type="RefSeq" id="WP_086816790.1">
    <property type="nucleotide sequence ID" value="NZ_BJMM01000032.1"/>
</dbReference>